<dbReference type="PROSITE" id="PS00330">
    <property type="entry name" value="HEMOLYSIN_CALCIUM"/>
    <property type="match status" value="2"/>
</dbReference>
<keyword evidence="4" id="KW-1185">Reference proteome</keyword>
<dbReference type="InterPro" id="IPR001343">
    <property type="entry name" value="Hemolysn_Ca-bd"/>
</dbReference>
<sequence length="407" mass="43157">MPVSYTAINLTTLQQLTLDDVDLTFFNQTAYSFPPNSSVLAGAPETTFQTENVFTITMNLGTVNGVPQSVTAFFTGDWPAPLSPAEMSNINTLNNWLQAAGNIQIDQLTLIDTRGGGFRIDIDFDGEGPTPRELVTSWAEEDLVNVLPPEPLDWTGTDGVDIFSGTALDDVLHGLDGNDRLRGLDGNDTMYGDDGNDLLIGGKGNDELHGGLGGDKINGDAGDDMLVGGAGRDVLRGGLGDDTLYASDKNGDSDALDDVNHLKGGKGNDFLYGGDFNDTLDGGKNKDIVYAGAGDDVLIAGRGNDVLHGQQGADTFVFQSGKISGTKLVDITRFGGDHLLLEGFEGLDASVMDLDLGDRFQAIRDAGISATNVGSVWTVDFNGEAQMIINGGSFATEEQFFIMMDFI</sequence>
<evidence type="ECO:0000313" key="3">
    <source>
        <dbReference type="EMBL" id="KEJ94602.1"/>
    </source>
</evidence>
<dbReference type="OrthoDB" id="7728358at2"/>
<protein>
    <recommendedName>
        <fullName evidence="5">Leukotoxin</fullName>
    </recommendedName>
</protein>
<reference evidence="3 4" key="1">
    <citation type="submission" date="2014-01" db="EMBL/GenBank/DDBJ databases">
        <title>Sulfitobacter sp. H3 (MCCC 1A00686) Genome Sequencing.</title>
        <authorList>
            <person name="Lai Q."/>
            <person name="Hong Z."/>
        </authorList>
    </citation>
    <scope>NUCLEOTIDE SEQUENCE [LARGE SCALE GENOMIC DNA]</scope>
    <source>
        <strain evidence="3 4">H3</strain>
    </source>
</reference>
<dbReference type="PANTHER" id="PTHR38340:SF1">
    <property type="entry name" value="S-LAYER PROTEIN"/>
    <property type="match status" value="1"/>
</dbReference>
<dbReference type="InterPro" id="IPR050557">
    <property type="entry name" value="RTX_toxin/Mannuronan_C5-epim"/>
</dbReference>
<dbReference type="PRINTS" id="PR00313">
    <property type="entry name" value="CABNDNGRPT"/>
</dbReference>
<organism evidence="3 4">
    <name type="scientific">Pseudosulfitobacter pseudonitzschiae</name>
    <dbReference type="NCBI Taxonomy" id="1402135"/>
    <lineage>
        <taxon>Bacteria</taxon>
        <taxon>Pseudomonadati</taxon>
        <taxon>Pseudomonadota</taxon>
        <taxon>Alphaproteobacteria</taxon>
        <taxon>Rhodobacterales</taxon>
        <taxon>Roseobacteraceae</taxon>
        <taxon>Pseudosulfitobacter</taxon>
    </lineage>
</organism>
<keyword evidence="2" id="KW-0964">Secreted</keyword>
<evidence type="ECO:0000256" key="2">
    <source>
        <dbReference type="ARBA" id="ARBA00022525"/>
    </source>
</evidence>
<dbReference type="RefSeq" id="WP_051694600.1">
    <property type="nucleotide sequence ID" value="NZ_CP054599.1"/>
</dbReference>
<evidence type="ECO:0000256" key="1">
    <source>
        <dbReference type="ARBA" id="ARBA00004613"/>
    </source>
</evidence>
<evidence type="ECO:0000313" key="4">
    <source>
        <dbReference type="Proteomes" id="UP000027746"/>
    </source>
</evidence>
<evidence type="ECO:0008006" key="5">
    <source>
        <dbReference type="Google" id="ProtNLM"/>
    </source>
</evidence>
<accession>A0A073JA59</accession>
<dbReference type="GeneID" id="68869740"/>
<dbReference type="EMBL" id="JAMD01000012">
    <property type="protein sequence ID" value="KEJ94602.1"/>
    <property type="molecule type" value="Genomic_DNA"/>
</dbReference>
<dbReference type="Gene3D" id="2.150.10.10">
    <property type="entry name" value="Serralysin-like metalloprotease, C-terminal"/>
    <property type="match status" value="4"/>
</dbReference>
<dbReference type="SUPFAM" id="SSF51120">
    <property type="entry name" value="beta-Roll"/>
    <property type="match status" value="2"/>
</dbReference>
<dbReference type="GO" id="GO:0005576">
    <property type="term" value="C:extracellular region"/>
    <property type="evidence" value="ECO:0007669"/>
    <property type="project" value="UniProtKB-SubCell"/>
</dbReference>
<dbReference type="PANTHER" id="PTHR38340">
    <property type="entry name" value="S-LAYER PROTEIN"/>
    <property type="match status" value="1"/>
</dbReference>
<dbReference type="InterPro" id="IPR018511">
    <property type="entry name" value="Hemolysin-typ_Ca-bd_CS"/>
</dbReference>
<dbReference type="AlphaFoldDB" id="A0A073JA59"/>
<dbReference type="Pfam" id="PF00353">
    <property type="entry name" value="HemolysinCabind"/>
    <property type="match status" value="3"/>
</dbReference>
<name>A0A073JA59_9RHOB</name>
<dbReference type="InterPro" id="IPR011049">
    <property type="entry name" value="Serralysin-like_metalloprot_C"/>
</dbReference>
<comment type="caution">
    <text evidence="3">The sequence shown here is derived from an EMBL/GenBank/DDBJ whole genome shotgun (WGS) entry which is preliminary data.</text>
</comment>
<dbReference type="GO" id="GO:0005509">
    <property type="term" value="F:calcium ion binding"/>
    <property type="evidence" value="ECO:0007669"/>
    <property type="project" value="InterPro"/>
</dbReference>
<dbReference type="Proteomes" id="UP000027746">
    <property type="component" value="Unassembled WGS sequence"/>
</dbReference>
<gene>
    <name evidence="3" type="ORF">SUH3_06110</name>
</gene>
<proteinExistence type="predicted"/>
<comment type="subcellular location">
    <subcellularLocation>
        <location evidence="1">Secreted</location>
    </subcellularLocation>
</comment>